<dbReference type="InterPro" id="IPR015915">
    <property type="entry name" value="Kelch-typ_b-propeller"/>
</dbReference>
<dbReference type="SUPFAM" id="SSF117281">
    <property type="entry name" value="Kelch motif"/>
    <property type="match status" value="1"/>
</dbReference>
<reference evidence="3" key="2">
    <citation type="journal article" date="2010" name="Science">
        <title>The genome of the Western clawed frog Xenopus tropicalis.</title>
        <authorList>
            <person name="Hellsten U."/>
            <person name="Harland R.M."/>
            <person name="Gilchrist M.J."/>
            <person name="Hendrix D."/>
            <person name="Jurka J."/>
            <person name="Kapitonov V."/>
            <person name="Ovcharenko I."/>
            <person name="Putnam N.H."/>
            <person name="Shu S."/>
            <person name="Taher L."/>
            <person name="Blitz I.L."/>
            <person name="Blumberg B."/>
            <person name="Dichmann D.S."/>
            <person name="Dubchak I."/>
            <person name="Amaya E."/>
            <person name="Detter J.C."/>
            <person name="Fletcher R."/>
            <person name="Gerhard D.S."/>
            <person name="Goodstein D."/>
            <person name="Graves T."/>
            <person name="Grigoriev I.V."/>
            <person name="Grimwood J."/>
            <person name="Kawashima T."/>
            <person name="Lindquist E."/>
            <person name="Lucas S.M."/>
            <person name="Mead P.E."/>
            <person name="Mitros T."/>
            <person name="Ogino H."/>
            <person name="Ohta Y."/>
            <person name="Poliakov A.V."/>
            <person name="Pollet N."/>
            <person name="Robert J."/>
            <person name="Salamov A."/>
            <person name="Sater A.K."/>
            <person name="Schmutz J."/>
            <person name="Terry A."/>
            <person name="Vize P.D."/>
            <person name="Warren W.C."/>
            <person name="Wells D."/>
            <person name="Wills A."/>
            <person name="Wilson R.K."/>
            <person name="Zimmerman L.B."/>
            <person name="Zorn A.M."/>
            <person name="Grainger R."/>
            <person name="Grammer T."/>
            <person name="Khokha M.K."/>
            <person name="Richardson P.M."/>
            <person name="Rokhsar D.S."/>
        </authorList>
    </citation>
    <scope>NUCLEOTIDE SEQUENCE [LARGE SCALE GENOMIC DNA]</scope>
    <source>
        <strain evidence="3">Nigerian</strain>
    </source>
</reference>
<protein>
    <submittedName>
        <fullName evidence="3">Uncharacterized protein</fullName>
    </submittedName>
</protein>
<dbReference type="Gene3D" id="2.120.10.80">
    <property type="entry name" value="Kelch-type beta propeller"/>
    <property type="match status" value="1"/>
</dbReference>
<dbReference type="InterPro" id="IPR006652">
    <property type="entry name" value="Kelch_1"/>
</dbReference>
<proteinExistence type="predicted"/>
<dbReference type="EMBL" id="KV460515">
    <property type="protein sequence ID" value="OCA17227.1"/>
    <property type="molecule type" value="Genomic_DNA"/>
</dbReference>
<dbReference type="PANTHER" id="PTHR46376">
    <property type="entry name" value="LEUCINE-ZIPPER-LIKE TRANSCRIPTIONAL REGULATOR 1"/>
    <property type="match status" value="1"/>
</dbReference>
<evidence type="ECO:0000256" key="2">
    <source>
        <dbReference type="ARBA" id="ARBA00022737"/>
    </source>
</evidence>
<dbReference type="PANTHER" id="PTHR46376:SF1">
    <property type="entry name" value="LEUCINE-ZIPPER-LIKE TRANSCRIPTIONAL REGULATOR 1"/>
    <property type="match status" value="1"/>
</dbReference>
<accession>A0A1B8Y2R5</accession>
<dbReference type="InterPro" id="IPR051568">
    <property type="entry name" value="LZTR1/Attractin"/>
</dbReference>
<reference evidence="3" key="3">
    <citation type="submission" date="2016-05" db="EMBL/GenBank/DDBJ databases">
        <title>WGS assembly of Xenopus tropicalis.</title>
        <authorList>
            <person name="Sessions A."/>
            <person name="Jenkins J."/>
            <person name="Mitros T."/>
            <person name="Lyons J.T."/>
            <person name="Dichmann D.S."/>
            <person name="Robert J."/>
            <person name="Harland R.M."/>
            <person name="Rokhsar D.S."/>
        </authorList>
    </citation>
    <scope>NUCLEOTIDE SEQUENCE</scope>
    <source>
        <strain evidence="3">Nigerian</strain>
    </source>
</reference>
<dbReference type="AlphaFoldDB" id="A0A1B8Y2R5"/>
<dbReference type="Pfam" id="PF01344">
    <property type="entry name" value="Kelch_1"/>
    <property type="match status" value="1"/>
</dbReference>
<dbReference type="Pfam" id="PF24681">
    <property type="entry name" value="Kelch_KLHDC2_KLHL20_DRC7"/>
    <property type="match status" value="1"/>
</dbReference>
<evidence type="ECO:0000256" key="1">
    <source>
        <dbReference type="ARBA" id="ARBA00022441"/>
    </source>
</evidence>
<gene>
    <name evidence="3" type="ORF">XENTR_v90027353mg</name>
</gene>
<name>A0A1B8Y2R5_XENTR</name>
<keyword evidence="2" id="KW-0677">Repeat</keyword>
<reference evidence="3" key="1">
    <citation type="submission" date="2009-11" db="EMBL/GenBank/DDBJ databases">
        <authorList>
            <consortium name="US DOE Joint Genome Institute (JGI-PGF)"/>
            <person name="Ottilar R."/>
            <person name="Schmutz J."/>
            <person name="Salamov A."/>
            <person name="Cheng J.F."/>
            <person name="Lucas S."/>
            <person name="Pitluck S."/>
            <person name="Gundlach H."/>
            <person name="Guo Y."/>
            <person name="Haberer G."/>
            <person name="Nasrallah J."/>
            <person name="Mayer K.F.X."/>
            <person name="van de Peer Y."/>
            <person name="Weigel D."/>
            <person name="Grigoriev I.V."/>
        </authorList>
    </citation>
    <scope>NUCLEOTIDE SEQUENCE</scope>
    <source>
        <strain evidence="3">Nigerian</strain>
    </source>
</reference>
<sequence length="451" mass="49056">MDTLHSAPVDTLHSGPLWVLCIQPLGILCIRGPYGYSAFSPCGYSAFSPYGYSAFSPFGYSAFSPYGYSAFSPFGYSAFSPYGYSAFSPYGYSAFSPYGYSAFSPYGYSAFSPYGYSAFSPYGYSAFSPYGYSAFSPYGYSAFGPLWILCICFSLWEQLAGSKEAPDRLEGHSMVAHEGVLYVFGGMIDSAANQESTPLWMYAIDARMWYMGKPPRCKGKSPTNRKGHSAVLHQSSMFIYGGYFDLKGAVGEFWAFALVGHGSLVHQNCLWVVGGGLASRNPSSHLWKYHFNSRTWKKICQRKESSHLGKIYHSVTGVSSRAPQDPGISHQPLCVGEQGTLMPRVPAGKRLSSWASNRAGSGSEDIEMETLKQFPDPMFCSCGPRGPSDEQHLLSHCESGLFTSTGDVTGHCQSNESLPGGDSEDFILIIGGKPLSRPSVISVCQLKLGQA</sequence>
<organism evidence="3">
    <name type="scientific">Xenopus tropicalis</name>
    <name type="common">Western clawed frog</name>
    <name type="synonym">Silurana tropicalis</name>
    <dbReference type="NCBI Taxonomy" id="8364"/>
    <lineage>
        <taxon>Eukaryota</taxon>
        <taxon>Metazoa</taxon>
        <taxon>Chordata</taxon>
        <taxon>Craniata</taxon>
        <taxon>Vertebrata</taxon>
        <taxon>Euteleostomi</taxon>
        <taxon>Amphibia</taxon>
        <taxon>Batrachia</taxon>
        <taxon>Anura</taxon>
        <taxon>Pipoidea</taxon>
        <taxon>Pipidae</taxon>
        <taxon>Xenopodinae</taxon>
        <taxon>Xenopus</taxon>
        <taxon>Silurana</taxon>
    </lineage>
</organism>
<evidence type="ECO:0000313" key="3">
    <source>
        <dbReference type="EMBL" id="OCA17227.1"/>
    </source>
</evidence>
<keyword evidence="1" id="KW-0880">Kelch repeat</keyword>